<dbReference type="PANTHER" id="PTHR46008:SF25">
    <property type="entry name" value="PROTEIN KINASE DOMAIN-CONTAINING PROTEIN"/>
    <property type="match status" value="1"/>
</dbReference>
<protein>
    <recommendedName>
        <fullName evidence="8">Protein kinase domain-containing protein</fullName>
    </recommendedName>
</protein>
<accession>A0AAP0GWP4</accession>
<dbReference type="Gene3D" id="3.30.200.20">
    <property type="entry name" value="Phosphorylase Kinase, domain 1"/>
    <property type="match status" value="1"/>
</dbReference>
<evidence type="ECO:0000256" key="3">
    <source>
        <dbReference type="ARBA" id="ARBA00022741"/>
    </source>
</evidence>
<keyword evidence="10" id="KW-1185">Reference proteome</keyword>
<dbReference type="Pfam" id="PF07714">
    <property type="entry name" value="PK_Tyr_Ser-Thr"/>
    <property type="match status" value="1"/>
</dbReference>
<dbReference type="SUPFAM" id="SSF56112">
    <property type="entry name" value="Protein kinase-like (PK-like)"/>
    <property type="match status" value="1"/>
</dbReference>
<dbReference type="AlphaFoldDB" id="A0AAP0GWP4"/>
<evidence type="ECO:0000256" key="5">
    <source>
        <dbReference type="ARBA" id="ARBA00022840"/>
    </source>
</evidence>
<evidence type="ECO:0000313" key="9">
    <source>
        <dbReference type="EMBL" id="KAK9064561.1"/>
    </source>
</evidence>
<dbReference type="InterPro" id="IPR017441">
    <property type="entry name" value="Protein_kinase_ATP_BS"/>
</dbReference>
<dbReference type="PANTHER" id="PTHR46008">
    <property type="entry name" value="LEAF RUST 10 DISEASE-RESISTANCE LOCUS RECEPTOR-LIKE PROTEIN KINASE-LIKE 1.4"/>
    <property type="match status" value="1"/>
</dbReference>
<keyword evidence="1" id="KW-0723">Serine/threonine-protein kinase</keyword>
<gene>
    <name evidence="9" type="ORF">SSX86_015943</name>
</gene>
<feature type="binding site" evidence="6">
    <location>
        <position position="340"/>
    </location>
    <ligand>
        <name>ATP</name>
        <dbReference type="ChEBI" id="CHEBI:30616"/>
    </ligand>
</feature>
<evidence type="ECO:0000256" key="6">
    <source>
        <dbReference type="PROSITE-ProRule" id="PRU10141"/>
    </source>
</evidence>
<sequence length="635" mass="71253">MSIHICPEGVNCSGLETFTPRFNITDMKYGQIKVNYTSKGGKILLGGQSYEIVGKYDSDHSSDLYLLIRNRTFGELVKKKSCDALMNDLTPRSPSPLLYSISIIPNITLFKCTNNITSAKYDFFDPLDYMSYNKCKDYTFYYNYFNGRVPNDLPNACQVVHLPLKYSSVPELDKTNDIFSKLSSLVSILFKLSPSCDHCNNQGRSCDTKNGLVQCSDAIKEKPDRKPTPDPNQAGKQGRKWTLVKILVIAGSVLILMLSLVIIFMIWRHCKNNRFPYVSSRNKSPHLEDISLSCGVCVFSYKELEDATQNFDPSHELGGGGFGSVYYGKLQDGREVAVKKLHEHNYNRVQQFINEVEILTKLRHPNLVVLYGFTSRQSSELLLVYEHIPNGTVADHIHGKLASPYLLTWPIRMNIAIETASALVYLHASEIIHRDVKTNNILLDHNFCVKVADFGLSRLMPNNATHVSTTPQGTPGYVDPQYHQRYQLTDKSLKTRSVLANLALNMIQTSAIDQLIDPVLGSDTNPEIMNMITSVAELVFRCLQYYSEMRPTMNEVLDVLMDIQAWGGVAAYESTTHFPTVNMPPSSKISDAVVLLKDLPPSPVSVTSEWQSIISASTTRSSNVDRFSMKNGSNV</sequence>
<evidence type="ECO:0000256" key="1">
    <source>
        <dbReference type="ARBA" id="ARBA00022527"/>
    </source>
</evidence>
<keyword evidence="7" id="KW-0812">Transmembrane</keyword>
<dbReference type="PROSITE" id="PS50011">
    <property type="entry name" value="PROTEIN_KINASE_DOM"/>
    <property type="match status" value="1"/>
</dbReference>
<dbReference type="InterPro" id="IPR011009">
    <property type="entry name" value="Kinase-like_dom_sf"/>
</dbReference>
<keyword evidence="5 6" id="KW-0067">ATP-binding</keyword>
<dbReference type="Gene3D" id="1.10.510.10">
    <property type="entry name" value="Transferase(Phosphotransferase) domain 1"/>
    <property type="match status" value="2"/>
</dbReference>
<feature type="transmembrane region" description="Helical" evidence="7">
    <location>
        <begin position="246"/>
        <end position="267"/>
    </location>
</feature>
<dbReference type="InterPro" id="IPR001245">
    <property type="entry name" value="Ser-Thr/Tyr_kinase_cat_dom"/>
</dbReference>
<dbReference type="PROSITE" id="PS00108">
    <property type="entry name" value="PROTEIN_KINASE_ST"/>
    <property type="match status" value="1"/>
</dbReference>
<evidence type="ECO:0000313" key="10">
    <source>
        <dbReference type="Proteomes" id="UP001408789"/>
    </source>
</evidence>
<evidence type="ECO:0000256" key="7">
    <source>
        <dbReference type="SAM" id="Phobius"/>
    </source>
</evidence>
<dbReference type="InterPro" id="IPR000719">
    <property type="entry name" value="Prot_kinase_dom"/>
</dbReference>
<keyword evidence="4" id="KW-0418">Kinase</keyword>
<evidence type="ECO:0000256" key="2">
    <source>
        <dbReference type="ARBA" id="ARBA00022679"/>
    </source>
</evidence>
<name>A0AAP0GWP4_9ASTR</name>
<proteinExistence type="predicted"/>
<organism evidence="9 10">
    <name type="scientific">Deinandra increscens subsp. villosa</name>
    <dbReference type="NCBI Taxonomy" id="3103831"/>
    <lineage>
        <taxon>Eukaryota</taxon>
        <taxon>Viridiplantae</taxon>
        <taxon>Streptophyta</taxon>
        <taxon>Embryophyta</taxon>
        <taxon>Tracheophyta</taxon>
        <taxon>Spermatophyta</taxon>
        <taxon>Magnoliopsida</taxon>
        <taxon>eudicotyledons</taxon>
        <taxon>Gunneridae</taxon>
        <taxon>Pentapetalae</taxon>
        <taxon>asterids</taxon>
        <taxon>campanulids</taxon>
        <taxon>Asterales</taxon>
        <taxon>Asteraceae</taxon>
        <taxon>Asteroideae</taxon>
        <taxon>Heliantheae alliance</taxon>
        <taxon>Madieae</taxon>
        <taxon>Madiinae</taxon>
        <taxon>Deinandra</taxon>
    </lineage>
</organism>
<evidence type="ECO:0000256" key="4">
    <source>
        <dbReference type="ARBA" id="ARBA00022777"/>
    </source>
</evidence>
<keyword evidence="3 6" id="KW-0547">Nucleotide-binding</keyword>
<dbReference type="GO" id="GO:0004672">
    <property type="term" value="F:protein kinase activity"/>
    <property type="evidence" value="ECO:0007669"/>
    <property type="project" value="InterPro"/>
</dbReference>
<keyword evidence="7" id="KW-0472">Membrane</keyword>
<keyword evidence="7" id="KW-1133">Transmembrane helix</keyword>
<evidence type="ECO:0000259" key="8">
    <source>
        <dbReference type="PROSITE" id="PS50011"/>
    </source>
</evidence>
<dbReference type="SMART" id="SM00220">
    <property type="entry name" value="S_TKc"/>
    <property type="match status" value="1"/>
</dbReference>
<reference evidence="9 10" key="1">
    <citation type="submission" date="2024-04" db="EMBL/GenBank/DDBJ databases">
        <title>The reference genome of an endangered Asteraceae, Deinandra increscens subsp. villosa, native to the Central Coast of California.</title>
        <authorList>
            <person name="Guilliams M."/>
            <person name="Hasenstab-Lehman K."/>
            <person name="Meyer R."/>
            <person name="Mcevoy S."/>
        </authorList>
    </citation>
    <scope>NUCLEOTIDE SEQUENCE [LARGE SCALE GENOMIC DNA]</scope>
    <source>
        <tissue evidence="9">Leaf</tissue>
    </source>
</reference>
<dbReference type="Proteomes" id="UP001408789">
    <property type="component" value="Unassembled WGS sequence"/>
</dbReference>
<dbReference type="EMBL" id="JBCNJP010000017">
    <property type="protein sequence ID" value="KAK9064561.1"/>
    <property type="molecule type" value="Genomic_DNA"/>
</dbReference>
<comment type="caution">
    <text evidence="9">The sequence shown here is derived from an EMBL/GenBank/DDBJ whole genome shotgun (WGS) entry which is preliminary data.</text>
</comment>
<dbReference type="InterPro" id="IPR008271">
    <property type="entry name" value="Ser/Thr_kinase_AS"/>
</dbReference>
<feature type="domain" description="Protein kinase" evidence="8">
    <location>
        <begin position="311"/>
        <end position="567"/>
    </location>
</feature>
<dbReference type="GO" id="GO:0005524">
    <property type="term" value="F:ATP binding"/>
    <property type="evidence" value="ECO:0007669"/>
    <property type="project" value="UniProtKB-UniRule"/>
</dbReference>
<keyword evidence="2" id="KW-0808">Transferase</keyword>
<dbReference type="PROSITE" id="PS00107">
    <property type="entry name" value="PROTEIN_KINASE_ATP"/>
    <property type="match status" value="1"/>
</dbReference>